<evidence type="ECO:0000313" key="2">
    <source>
        <dbReference type="Proteomes" id="UP000247792"/>
    </source>
</evidence>
<dbReference type="RefSeq" id="WP_110257146.1">
    <property type="nucleotide sequence ID" value="NZ_QJKB01000009.1"/>
</dbReference>
<evidence type="ECO:0000313" key="1">
    <source>
        <dbReference type="EMBL" id="PXX39899.1"/>
    </source>
</evidence>
<dbReference type="Proteomes" id="UP000247792">
    <property type="component" value="Unassembled WGS sequence"/>
</dbReference>
<proteinExistence type="predicted"/>
<reference evidence="1 2" key="1">
    <citation type="submission" date="2018-05" db="EMBL/GenBank/DDBJ databases">
        <title>Genomic Encyclopedia of Type Strains, Phase IV (KMG-IV): sequencing the most valuable type-strain genomes for metagenomic binning, comparative biology and taxonomic classification.</title>
        <authorList>
            <person name="Goeker M."/>
        </authorList>
    </citation>
    <scope>NUCLEOTIDE SEQUENCE [LARGE SCALE GENOMIC DNA]</scope>
    <source>
        <strain evidence="1 2">DSM 19792</strain>
    </source>
</reference>
<dbReference type="EMBL" id="QJKB01000009">
    <property type="protein sequence ID" value="PXX39899.1"/>
    <property type="molecule type" value="Genomic_DNA"/>
</dbReference>
<protein>
    <submittedName>
        <fullName evidence="1">Uncharacterized protein</fullName>
    </submittedName>
</protein>
<organism evidence="1 2">
    <name type="scientific">Undibacterium pigrum</name>
    <dbReference type="NCBI Taxonomy" id="401470"/>
    <lineage>
        <taxon>Bacteria</taxon>
        <taxon>Pseudomonadati</taxon>
        <taxon>Pseudomonadota</taxon>
        <taxon>Betaproteobacteria</taxon>
        <taxon>Burkholderiales</taxon>
        <taxon>Oxalobacteraceae</taxon>
        <taxon>Undibacterium</taxon>
    </lineage>
</organism>
<accession>A0A318IWQ1</accession>
<gene>
    <name evidence="1" type="ORF">DFR42_10910</name>
</gene>
<keyword evidence="2" id="KW-1185">Reference proteome</keyword>
<name>A0A318IWQ1_9BURK</name>
<comment type="caution">
    <text evidence="1">The sequence shown here is derived from an EMBL/GenBank/DDBJ whole genome shotgun (WGS) entry which is preliminary data.</text>
</comment>
<dbReference type="AlphaFoldDB" id="A0A318IWQ1"/>
<sequence length="296" mass="31991">MFSFQASRFTGFIQLAVICIALCACGKKQAEDLQASASSEAVAASVAASTTVNAPPVKPAIAETADSFIGDLQAKMKTYDEAALRKLIDEFNARQLKSYGIERAGEDLPPLPQGVVQIEFEDLGEHVSLQLREVLTAHSNDIDAGVDQFRSVFFAKSDMKKLADIDSKSQALPDTSMRIAVGKQQSCMGDAPGDGYTIFDLKQNGKAYLTAKFQDQAQSFEMKPVKPVKPGTIQLLTRSESDFKGKEKDAQQCEIGSWVEVLETTYTISCDAKAGKCTTQKKQKTFPACSAVGACD</sequence>